<organism evidence="1 2">
    <name type="scientific">Arabis nemorensis</name>
    <dbReference type="NCBI Taxonomy" id="586526"/>
    <lineage>
        <taxon>Eukaryota</taxon>
        <taxon>Viridiplantae</taxon>
        <taxon>Streptophyta</taxon>
        <taxon>Embryophyta</taxon>
        <taxon>Tracheophyta</taxon>
        <taxon>Spermatophyta</taxon>
        <taxon>Magnoliopsida</taxon>
        <taxon>eudicotyledons</taxon>
        <taxon>Gunneridae</taxon>
        <taxon>Pentapetalae</taxon>
        <taxon>rosids</taxon>
        <taxon>malvids</taxon>
        <taxon>Brassicales</taxon>
        <taxon>Brassicaceae</taxon>
        <taxon>Arabideae</taxon>
        <taxon>Arabis</taxon>
    </lineage>
</organism>
<dbReference type="OrthoDB" id="2015515at2759"/>
<proteinExistence type="predicted"/>
<keyword evidence="2" id="KW-1185">Reference proteome</keyword>
<name>A0A565AVB6_9BRAS</name>
<dbReference type="Gene3D" id="3.20.20.70">
    <property type="entry name" value="Aldolase class I"/>
    <property type="match status" value="1"/>
</dbReference>
<accession>A0A565AVB6</accession>
<dbReference type="SUPFAM" id="SSF51569">
    <property type="entry name" value="Aldolase"/>
    <property type="match status" value="1"/>
</dbReference>
<evidence type="ECO:0000313" key="2">
    <source>
        <dbReference type="Proteomes" id="UP000489600"/>
    </source>
</evidence>
<dbReference type="AlphaFoldDB" id="A0A565AVB6"/>
<protein>
    <submittedName>
        <fullName evidence="1">Uncharacterized protein</fullName>
    </submittedName>
</protein>
<comment type="caution">
    <text evidence="1">The sequence shown here is derived from an EMBL/GenBank/DDBJ whole genome shotgun (WGS) entry which is preliminary data.</text>
</comment>
<sequence length="77" mass="8787">MENGKKNSGDLVKLIPGRVPPARLAYDTNDSTRKVHNLLSLYNKIDVPNDRIIFKIPATWQGLRLQNCWSPSLLKRT</sequence>
<dbReference type="InterPro" id="IPR013785">
    <property type="entry name" value="Aldolase_TIM"/>
</dbReference>
<dbReference type="EMBL" id="CABITT030000001">
    <property type="protein sequence ID" value="VVA93302.1"/>
    <property type="molecule type" value="Genomic_DNA"/>
</dbReference>
<evidence type="ECO:0000313" key="1">
    <source>
        <dbReference type="EMBL" id="VVA93302.1"/>
    </source>
</evidence>
<gene>
    <name evidence="1" type="ORF">ANE_LOCUS3747</name>
</gene>
<reference evidence="1" key="1">
    <citation type="submission" date="2019-07" db="EMBL/GenBank/DDBJ databases">
        <authorList>
            <person name="Dittberner H."/>
        </authorList>
    </citation>
    <scope>NUCLEOTIDE SEQUENCE [LARGE SCALE GENOMIC DNA]</scope>
</reference>
<dbReference type="Proteomes" id="UP000489600">
    <property type="component" value="Unassembled WGS sequence"/>
</dbReference>